<protein>
    <submittedName>
        <fullName evidence="2">Uncharacterized protein</fullName>
    </submittedName>
</protein>
<dbReference type="GeneID" id="54573572"/>
<gene>
    <name evidence="2" type="ORF">BU26DRAFT_16878</name>
</gene>
<feature type="region of interest" description="Disordered" evidence="1">
    <location>
        <begin position="189"/>
        <end position="233"/>
    </location>
</feature>
<dbReference type="Proteomes" id="UP000800094">
    <property type="component" value="Unassembled WGS sequence"/>
</dbReference>
<dbReference type="EMBL" id="ML987189">
    <property type="protein sequence ID" value="KAF2256230.1"/>
    <property type="molecule type" value="Genomic_DNA"/>
</dbReference>
<dbReference type="AlphaFoldDB" id="A0A6A6J2U9"/>
<evidence type="ECO:0000256" key="1">
    <source>
        <dbReference type="SAM" id="MobiDB-lite"/>
    </source>
</evidence>
<accession>A0A6A6J2U9</accession>
<proteinExistence type="predicted"/>
<organism evidence="2 3">
    <name type="scientific">Trematosphaeria pertusa</name>
    <dbReference type="NCBI Taxonomy" id="390896"/>
    <lineage>
        <taxon>Eukaryota</taxon>
        <taxon>Fungi</taxon>
        <taxon>Dikarya</taxon>
        <taxon>Ascomycota</taxon>
        <taxon>Pezizomycotina</taxon>
        <taxon>Dothideomycetes</taxon>
        <taxon>Pleosporomycetidae</taxon>
        <taxon>Pleosporales</taxon>
        <taxon>Massarineae</taxon>
        <taxon>Trematosphaeriaceae</taxon>
        <taxon>Trematosphaeria</taxon>
    </lineage>
</organism>
<sequence length="233" mass="26128">MKRAGGTTESALHDLRRVIRRRPDDMLLDVKQCSGRRMSRSGDAQLLFAFHQARRAQARRETGRAYWGLRPGFRKVRLPICGGRQPISLPTAARSAHSRPPPTIPLRRVRRRLRWARCQPPHLAMRAARRRGGVTDGWEGLRCRFTISACRRRASVASAPSHHPSVAISLRSQSIAADARDVVRAYTRPFKPNMQGPRPPFPTTALPHTVRTPSPSLTLHKPDTQDRVSAAAV</sequence>
<name>A0A6A6J2U9_9PLEO</name>
<evidence type="ECO:0000313" key="3">
    <source>
        <dbReference type="Proteomes" id="UP000800094"/>
    </source>
</evidence>
<keyword evidence="3" id="KW-1185">Reference proteome</keyword>
<reference evidence="2" key="1">
    <citation type="journal article" date="2020" name="Stud. Mycol.">
        <title>101 Dothideomycetes genomes: a test case for predicting lifestyles and emergence of pathogens.</title>
        <authorList>
            <person name="Haridas S."/>
            <person name="Albert R."/>
            <person name="Binder M."/>
            <person name="Bloem J."/>
            <person name="Labutti K."/>
            <person name="Salamov A."/>
            <person name="Andreopoulos B."/>
            <person name="Baker S."/>
            <person name="Barry K."/>
            <person name="Bills G."/>
            <person name="Bluhm B."/>
            <person name="Cannon C."/>
            <person name="Castanera R."/>
            <person name="Culley D."/>
            <person name="Daum C."/>
            <person name="Ezra D."/>
            <person name="Gonzalez J."/>
            <person name="Henrissat B."/>
            <person name="Kuo A."/>
            <person name="Liang C."/>
            <person name="Lipzen A."/>
            <person name="Lutzoni F."/>
            <person name="Magnuson J."/>
            <person name="Mondo S."/>
            <person name="Nolan M."/>
            <person name="Ohm R."/>
            <person name="Pangilinan J."/>
            <person name="Park H.-J."/>
            <person name="Ramirez L."/>
            <person name="Alfaro M."/>
            <person name="Sun H."/>
            <person name="Tritt A."/>
            <person name="Yoshinaga Y."/>
            <person name="Zwiers L.-H."/>
            <person name="Turgeon B."/>
            <person name="Goodwin S."/>
            <person name="Spatafora J."/>
            <person name="Crous P."/>
            <person name="Grigoriev I."/>
        </authorList>
    </citation>
    <scope>NUCLEOTIDE SEQUENCE</scope>
    <source>
        <strain evidence="2">CBS 122368</strain>
    </source>
</reference>
<dbReference type="RefSeq" id="XP_033691234.1">
    <property type="nucleotide sequence ID" value="XM_033820242.1"/>
</dbReference>
<evidence type="ECO:0000313" key="2">
    <source>
        <dbReference type="EMBL" id="KAF2256230.1"/>
    </source>
</evidence>